<dbReference type="GO" id="GO:0016798">
    <property type="term" value="F:hydrolase activity, acting on glycosyl bonds"/>
    <property type="evidence" value="ECO:0007669"/>
    <property type="project" value="UniProtKB-KW"/>
</dbReference>
<comment type="caution">
    <text evidence="3">The sequence shown here is derived from an EMBL/GenBank/DDBJ whole genome shotgun (WGS) entry which is preliminary data.</text>
</comment>
<dbReference type="SUPFAM" id="SSF48208">
    <property type="entry name" value="Six-hairpin glycosidases"/>
    <property type="match status" value="1"/>
</dbReference>
<evidence type="ECO:0000313" key="3">
    <source>
        <dbReference type="EMBL" id="KAK3325690.1"/>
    </source>
</evidence>
<name>A0AAE0IIF2_9PEZI</name>
<dbReference type="Gene3D" id="1.50.10.10">
    <property type="match status" value="1"/>
</dbReference>
<dbReference type="AlphaFoldDB" id="A0AAE0IIF2"/>
<sequence length="784" mass="87956">MYLAYSESPWYAGALPDATTDRQERDLALPLELGNDTGHVCVDPQYVRGAFKYFTVSLPYPPKRAKIWDDAADHVGQTVFGNDTRYSRPWVRIRSLWVVCNAYPAQAGNGRNYTGYFYSSSSLLNRIWYAGAWTLQLSTIDPRQGSALIDYNRAIDHNHSPVGSWYSNFTIANGSSVTTDGAKRDRVVWPGDMYMAVPGIAVSTYDMVSVRNALDTLYHHQYGDGSLPYAGPPMGFQGEFSDTYHLHTLLGTFNYFLYTEDVDWLRMRWTAYLAALEVSIAKVDTMDLLHVSSVADWLRPGMTGHNLEASAMLHAVLTKSKLLATWLRHVDNNTSSSCSIDTNYSSLIKSWTATQERIETGLARLYCPSTGLFSDNIGARSCHGDAHVDPQDGNSWALISKLNLTQSNLPFVSPKSPHRSHRHLPSGVPSARNISSSLRKRWNRFGAPAVEFPNVISPFASGFELLAHCAAGEIDAAVELALLEWGYLLDGPGFTNSTLAEGFRVDGDMQYPAYWSAARNSHAHGWASGPTAVLMTEVAGIEVSRPGGGSWHVHPRLTRWLGWVRGGFATRYGSSEVKIWRVVEEWIDEENRIGEDKTQSRRMKKGRKGVVVELAVVSLPTAGRVEEVTVNLGGLLRDISDADADANVDIDYYVEKHPATTVFRVTTSGKNRWWVTWDEPETTVSTKMDNNRKGRRRPAVYSIPPSTQKKDEVDQEEEEWFRETVYLPSFGLELRFDDEFVPPEMESREPGVVDWSVMNEYFKTPPPEGWTVDELENKRGREDL</sequence>
<dbReference type="Proteomes" id="UP001283341">
    <property type="component" value="Unassembled WGS sequence"/>
</dbReference>
<organism evidence="3 4">
    <name type="scientific">Apodospora peruviana</name>
    <dbReference type="NCBI Taxonomy" id="516989"/>
    <lineage>
        <taxon>Eukaryota</taxon>
        <taxon>Fungi</taxon>
        <taxon>Dikarya</taxon>
        <taxon>Ascomycota</taxon>
        <taxon>Pezizomycotina</taxon>
        <taxon>Sordariomycetes</taxon>
        <taxon>Sordariomycetidae</taxon>
        <taxon>Sordariales</taxon>
        <taxon>Lasiosphaeriaceae</taxon>
        <taxon>Apodospora</taxon>
    </lineage>
</organism>
<keyword evidence="3" id="KW-0378">Hydrolase</keyword>
<dbReference type="Pfam" id="PF17389">
    <property type="entry name" value="Bac_rhamnosid6H"/>
    <property type="match status" value="1"/>
</dbReference>
<dbReference type="PANTHER" id="PTHR34987">
    <property type="entry name" value="C, PUTATIVE (AFU_ORTHOLOGUE AFUA_3G02880)-RELATED"/>
    <property type="match status" value="1"/>
</dbReference>
<reference evidence="3" key="1">
    <citation type="journal article" date="2023" name="Mol. Phylogenet. Evol.">
        <title>Genome-scale phylogeny and comparative genomics of the fungal order Sordariales.</title>
        <authorList>
            <person name="Hensen N."/>
            <person name="Bonometti L."/>
            <person name="Westerberg I."/>
            <person name="Brannstrom I.O."/>
            <person name="Guillou S."/>
            <person name="Cros-Aarteil S."/>
            <person name="Calhoun S."/>
            <person name="Haridas S."/>
            <person name="Kuo A."/>
            <person name="Mondo S."/>
            <person name="Pangilinan J."/>
            <person name="Riley R."/>
            <person name="LaButti K."/>
            <person name="Andreopoulos B."/>
            <person name="Lipzen A."/>
            <person name="Chen C."/>
            <person name="Yan M."/>
            <person name="Daum C."/>
            <person name="Ng V."/>
            <person name="Clum A."/>
            <person name="Steindorff A."/>
            <person name="Ohm R.A."/>
            <person name="Martin F."/>
            <person name="Silar P."/>
            <person name="Natvig D.O."/>
            <person name="Lalanne C."/>
            <person name="Gautier V."/>
            <person name="Ament-Velasquez S.L."/>
            <person name="Kruys A."/>
            <person name="Hutchinson M.I."/>
            <person name="Powell A.J."/>
            <person name="Barry K."/>
            <person name="Miller A.N."/>
            <person name="Grigoriev I.V."/>
            <person name="Debuchy R."/>
            <person name="Gladieux P."/>
            <person name="Hiltunen Thoren M."/>
            <person name="Johannesson H."/>
        </authorList>
    </citation>
    <scope>NUCLEOTIDE SEQUENCE</scope>
    <source>
        <strain evidence="3">CBS 118394</strain>
    </source>
</reference>
<feature type="domain" description="Alpha-L-rhamnosidase six-hairpin glycosidase" evidence="2">
    <location>
        <begin position="172"/>
        <end position="371"/>
    </location>
</feature>
<dbReference type="InterPro" id="IPR035396">
    <property type="entry name" value="Bac_rhamnosid6H"/>
</dbReference>
<dbReference type="EMBL" id="JAUEDM010000002">
    <property type="protein sequence ID" value="KAK3325690.1"/>
    <property type="molecule type" value="Genomic_DNA"/>
</dbReference>
<dbReference type="PANTHER" id="PTHR34987:SF6">
    <property type="entry name" value="ALPHA-L-RHAMNOSIDASE SIX-HAIRPIN GLYCOSIDASE DOMAIN-CONTAINING PROTEIN"/>
    <property type="match status" value="1"/>
</dbReference>
<keyword evidence="4" id="KW-1185">Reference proteome</keyword>
<evidence type="ECO:0000313" key="4">
    <source>
        <dbReference type="Proteomes" id="UP001283341"/>
    </source>
</evidence>
<protein>
    <submittedName>
        <fullName evidence="3">Six-hairpin glycosidase-like protein</fullName>
    </submittedName>
</protein>
<dbReference type="InterPro" id="IPR008928">
    <property type="entry name" value="6-hairpin_glycosidase_sf"/>
</dbReference>
<gene>
    <name evidence="3" type="ORF">B0H66DRAFT_549049</name>
</gene>
<keyword evidence="3" id="KW-0326">Glycosidase</keyword>
<proteinExistence type="predicted"/>
<evidence type="ECO:0000256" key="1">
    <source>
        <dbReference type="SAM" id="MobiDB-lite"/>
    </source>
</evidence>
<accession>A0AAE0IIF2</accession>
<dbReference type="InterPro" id="IPR012341">
    <property type="entry name" value="6hp_glycosidase-like_sf"/>
</dbReference>
<reference evidence="3" key="2">
    <citation type="submission" date="2023-06" db="EMBL/GenBank/DDBJ databases">
        <authorList>
            <consortium name="Lawrence Berkeley National Laboratory"/>
            <person name="Haridas S."/>
            <person name="Hensen N."/>
            <person name="Bonometti L."/>
            <person name="Westerberg I."/>
            <person name="Brannstrom I.O."/>
            <person name="Guillou S."/>
            <person name="Cros-Aarteil S."/>
            <person name="Calhoun S."/>
            <person name="Kuo A."/>
            <person name="Mondo S."/>
            <person name="Pangilinan J."/>
            <person name="Riley R."/>
            <person name="Labutti K."/>
            <person name="Andreopoulos B."/>
            <person name="Lipzen A."/>
            <person name="Chen C."/>
            <person name="Yanf M."/>
            <person name="Daum C."/>
            <person name="Ng V."/>
            <person name="Clum A."/>
            <person name="Steindorff A."/>
            <person name="Ohm R."/>
            <person name="Martin F."/>
            <person name="Silar P."/>
            <person name="Natvig D."/>
            <person name="Lalanne C."/>
            <person name="Gautier V."/>
            <person name="Ament-Velasquez S.L."/>
            <person name="Kruys A."/>
            <person name="Hutchinson M.I."/>
            <person name="Powell A.J."/>
            <person name="Barry K."/>
            <person name="Miller A.N."/>
            <person name="Grigoriev I.V."/>
            <person name="Debuchy R."/>
            <person name="Gladieux P."/>
            <person name="Thoren M.H."/>
            <person name="Johannesson H."/>
        </authorList>
    </citation>
    <scope>NUCLEOTIDE SEQUENCE</scope>
    <source>
        <strain evidence="3">CBS 118394</strain>
    </source>
</reference>
<dbReference type="GO" id="GO:0005975">
    <property type="term" value="P:carbohydrate metabolic process"/>
    <property type="evidence" value="ECO:0007669"/>
    <property type="project" value="InterPro"/>
</dbReference>
<evidence type="ECO:0000259" key="2">
    <source>
        <dbReference type="Pfam" id="PF17389"/>
    </source>
</evidence>
<feature type="region of interest" description="Disordered" evidence="1">
    <location>
        <begin position="413"/>
        <end position="432"/>
    </location>
</feature>